<organism evidence="1 2">
    <name type="scientific">Aminobacter niigataensis</name>
    <dbReference type="NCBI Taxonomy" id="83265"/>
    <lineage>
        <taxon>Bacteria</taxon>
        <taxon>Pseudomonadati</taxon>
        <taxon>Pseudomonadota</taxon>
        <taxon>Alphaproteobacteria</taxon>
        <taxon>Hyphomicrobiales</taxon>
        <taxon>Phyllobacteriaceae</taxon>
        <taxon>Aminobacter</taxon>
    </lineage>
</organism>
<name>A0ABR6KXS8_9HYPH</name>
<dbReference type="InterPro" id="IPR027417">
    <property type="entry name" value="P-loop_NTPase"/>
</dbReference>
<accession>A0ABR6KXS8</accession>
<proteinExistence type="predicted"/>
<evidence type="ECO:0000313" key="2">
    <source>
        <dbReference type="Proteomes" id="UP000539538"/>
    </source>
</evidence>
<dbReference type="InterPro" id="IPR005331">
    <property type="entry name" value="Sulfotransferase"/>
</dbReference>
<protein>
    <recommendedName>
        <fullName evidence="3">Sulfotransferase family protein</fullName>
    </recommendedName>
</protein>
<gene>
    <name evidence="1" type="ORF">GGQ99_001060</name>
</gene>
<dbReference type="Pfam" id="PF03567">
    <property type="entry name" value="Sulfotransfer_2"/>
    <property type="match status" value="1"/>
</dbReference>
<dbReference type="SUPFAM" id="SSF52540">
    <property type="entry name" value="P-loop containing nucleoside triphosphate hydrolases"/>
    <property type="match status" value="1"/>
</dbReference>
<evidence type="ECO:0008006" key="3">
    <source>
        <dbReference type="Google" id="ProtNLM"/>
    </source>
</evidence>
<comment type="caution">
    <text evidence="1">The sequence shown here is derived from an EMBL/GenBank/DDBJ whole genome shotgun (WGS) entry which is preliminary data.</text>
</comment>
<reference evidence="1 2" key="1">
    <citation type="submission" date="2020-08" db="EMBL/GenBank/DDBJ databases">
        <title>Genomic Encyclopedia of Type Strains, Phase IV (KMG-IV): sequencing the most valuable type-strain genomes for metagenomic binning, comparative biology and taxonomic classification.</title>
        <authorList>
            <person name="Goeker M."/>
        </authorList>
    </citation>
    <scope>NUCLEOTIDE SEQUENCE [LARGE SCALE GENOMIC DNA]</scope>
    <source>
        <strain evidence="1 2">DSM 7050</strain>
    </source>
</reference>
<dbReference type="EMBL" id="JACHOT010000001">
    <property type="protein sequence ID" value="MBB4649338.1"/>
    <property type="molecule type" value="Genomic_DNA"/>
</dbReference>
<sequence>MALINNTHRFVFVHIPKCAGTAATLDLSSLTRACDIELGGTEFGEALLPAYSNRFRVSKHSTAQELAEAIGKDRWRTYFTFAFVRHPFDRAVSTFRFLKRWREWNGSEIMDEFQNVNEFIAHSYWDGPGIDRILEPQTTFTAHGTSHEVDRTFKIEAYDEAMRELFTRVGTVWTGPEEGFRNISPEVASQEATLALNPTSCQKIISRYQCDFLAFNYKTDLALAGTRGG</sequence>
<keyword evidence="2" id="KW-1185">Reference proteome</keyword>
<dbReference type="RefSeq" id="WP_183261183.1">
    <property type="nucleotide sequence ID" value="NZ_BAAAVZ010000008.1"/>
</dbReference>
<evidence type="ECO:0000313" key="1">
    <source>
        <dbReference type="EMBL" id="MBB4649338.1"/>
    </source>
</evidence>
<dbReference type="Proteomes" id="UP000539538">
    <property type="component" value="Unassembled WGS sequence"/>
</dbReference>
<dbReference type="Gene3D" id="3.40.50.300">
    <property type="entry name" value="P-loop containing nucleotide triphosphate hydrolases"/>
    <property type="match status" value="1"/>
</dbReference>